<evidence type="ECO:0000313" key="6">
    <source>
        <dbReference type="Proteomes" id="UP000198984"/>
    </source>
</evidence>
<evidence type="ECO:0000256" key="3">
    <source>
        <dbReference type="PROSITE-ProRule" id="PRU00023"/>
    </source>
</evidence>
<dbReference type="PANTHER" id="PTHR24198:SF165">
    <property type="entry name" value="ANKYRIN REPEAT-CONTAINING PROTEIN-RELATED"/>
    <property type="match status" value="1"/>
</dbReference>
<dbReference type="SMART" id="SM00248">
    <property type="entry name" value="ANK"/>
    <property type="match status" value="3"/>
</dbReference>
<dbReference type="RefSeq" id="WP_089912601.1">
    <property type="nucleotide sequence ID" value="NZ_FOBB01000003.1"/>
</dbReference>
<sequence length="374" mass="40809">MSFLSNLFRKTSPAASDPQDQTIPLIPAANNTWRIPLLDLRGVTLRMTATSSNPQMAMNAVSYNQEDGSSFAGISPAESTTIEGGITVATDGKLAPGVLFIPQTMEHKWAIYFMDDTLVFVRSWLRQVLVTATTVQQHNQLTVKSITGKFLEDETPAFTRAIVRFLLMNYGIGEVVPAPLPAALKDKPREAALWAFSVYGKLAQIGTFNENFVPVVSKPLRSHSLLHIAVARSNMPDIEKYVLEGIPVNSLARDGLAPLHWSLACETTEPMEKLLALGADPNVRSAEGATPVMNAVQSNAARHFNLLVLAGADVNAADARGFTALHRAAEMGHVHMVRLLLENRANRHAVAMDHTALSLAEAMKRTEIIELLRD</sequence>
<dbReference type="Proteomes" id="UP000198984">
    <property type="component" value="Unassembled WGS sequence"/>
</dbReference>
<name>A0A1H7V585_9BACT</name>
<evidence type="ECO:0000313" key="5">
    <source>
        <dbReference type="EMBL" id="SEM04250.1"/>
    </source>
</evidence>
<feature type="repeat" description="ANK" evidence="3">
    <location>
        <begin position="320"/>
        <end position="352"/>
    </location>
</feature>
<dbReference type="PROSITE" id="PS50297">
    <property type="entry name" value="ANK_REP_REGION"/>
    <property type="match status" value="2"/>
</dbReference>
<organism evidence="5 6">
    <name type="scientific">Chitinophaga rupis</name>
    <dbReference type="NCBI Taxonomy" id="573321"/>
    <lineage>
        <taxon>Bacteria</taxon>
        <taxon>Pseudomonadati</taxon>
        <taxon>Bacteroidota</taxon>
        <taxon>Chitinophagia</taxon>
        <taxon>Chitinophagales</taxon>
        <taxon>Chitinophagaceae</taxon>
        <taxon>Chitinophaga</taxon>
    </lineage>
</organism>
<dbReference type="EMBL" id="FOBB01000003">
    <property type="protein sequence ID" value="SEM04250.1"/>
    <property type="molecule type" value="Genomic_DNA"/>
</dbReference>
<feature type="repeat" description="ANK" evidence="3">
    <location>
        <begin position="254"/>
        <end position="286"/>
    </location>
</feature>
<dbReference type="SUPFAM" id="SSF48403">
    <property type="entry name" value="Ankyrin repeat"/>
    <property type="match status" value="1"/>
</dbReference>
<evidence type="ECO:0000256" key="4">
    <source>
        <dbReference type="SAM" id="MobiDB-lite"/>
    </source>
</evidence>
<dbReference type="OrthoDB" id="754271at2"/>
<keyword evidence="1" id="KW-0677">Repeat</keyword>
<protein>
    <submittedName>
        <fullName evidence="5">Ankyrin repeat</fullName>
    </submittedName>
</protein>
<feature type="region of interest" description="Disordered" evidence="4">
    <location>
        <begin position="1"/>
        <end position="23"/>
    </location>
</feature>
<dbReference type="Pfam" id="PF12796">
    <property type="entry name" value="Ank_2"/>
    <property type="match status" value="1"/>
</dbReference>
<keyword evidence="6" id="KW-1185">Reference proteome</keyword>
<dbReference type="InterPro" id="IPR002110">
    <property type="entry name" value="Ankyrin_rpt"/>
</dbReference>
<keyword evidence="2 3" id="KW-0040">ANK repeat</keyword>
<gene>
    <name evidence="5" type="ORF">SAMN04488505_103217</name>
</gene>
<dbReference type="InterPro" id="IPR036770">
    <property type="entry name" value="Ankyrin_rpt-contain_sf"/>
</dbReference>
<dbReference type="STRING" id="573321.SAMN04488505_103217"/>
<proteinExistence type="predicted"/>
<reference evidence="5 6" key="1">
    <citation type="submission" date="2016-10" db="EMBL/GenBank/DDBJ databases">
        <authorList>
            <person name="de Groot N.N."/>
        </authorList>
    </citation>
    <scope>NUCLEOTIDE SEQUENCE [LARGE SCALE GENOMIC DNA]</scope>
    <source>
        <strain evidence="5 6">DSM 21039</strain>
    </source>
</reference>
<feature type="repeat" description="ANK" evidence="3">
    <location>
        <begin position="287"/>
        <end position="319"/>
    </location>
</feature>
<evidence type="ECO:0000256" key="1">
    <source>
        <dbReference type="ARBA" id="ARBA00022737"/>
    </source>
</evidence>
<dbReference type="Gene3D" id="1.25.40.20">
    <property type="entry name" value="Ankyrin repeat-containing domain"/>
    <property type="match status" value="2"/>
</dbReference>
<dbReference type="PROSITE" id="PS50088">
    <property type="entry name" value="ANK_REPEAT"/>
    <property type="match status" value="3"/>
</dbReference>
<dbReference type="AlphaFoldDB" id="A0A1H7V585"/>
<evidence type="ECO:0000256" key="2">
    <source>
        <dbReference type="ARBA" id="ARBA00023043"/>
    </source>
</evidence>
<dbReference type="PANTHER" id="PTHR24198">
    <property type="entry name" value="ANKYRIN REPEAT AND PROTEIN KINASE DOMAIN-CONTAINING PROTEIN"/>
    <property type="match status" value="1"/>
</dbReference>
<accession>A0A1H7V585</accession>